<dbReference type="PROSITE" id="PS51257">
    <property type="entry name" value="PROKAR_LIPOPROTEIN"/>
    <property type="match status" value="1"/>
</dbReference>
<proteinExistence type="inferred from homology"/>
<dbReference type="OrthoDB" id="9181810at2"/>
<keyword evidence="2" id="KW-1003">Cell membrane</keyword>
<keyword evidence="4" id="KW-0472">Membrane</keyword>
<evidence type="ECO:0000313" key="8">
    <source>
        <dbReference type="EMBL" id="SAI74071.1"/>
    </source>
</evidence>
<keyword evidence="3 7" id="KW-0732">Signal</keyword>
<protein>
    <submittedName>
        <fullName evidence="8">Entericidin A</fullName>
    </submittedName>
</protein>
<keyword evidence="5" id="KW-0564">Palmitate</keyword>
<evidence type="ECO:0000313" key="9">
    <source>
        <dbReference type="Proteomes" id="UP000076825"/>
    </source>
</evidence>
<dbReference type="EMBL" id="LT546645">
    <property type="protein sequence ID" value="SAI74071.1"/>
    <property type="molecule type" value="Genomic_DNA"/>
</dbReference>
<dbReference type="KEGG" id="btrm:SAMEA390648703999"/>
<gene>
    <name evidence="8" type="primary">ecnA</name>
    <name evidence="8" type="ORF">SAMEA3906487_03999</name>
</gene>
<evidence type="ECO:0000256" key="3">
    <source>
        <dbReference type="ARBA" id="ARBA00022729"/>
    </source>
</evidence>
<name>A0A157SUR2_9BORD</name>
<dbReference type="STRING" id="123899.SAMEA3906487_03999"/>
<feature type="chain" id="PRO_5009816874" evidence="7">
    <location>
        <begin position="19"/>
        <end position="43"/>
    </location>
</feature>
<dbReference type="InterPro" id="IPR012556">
    <property type="entry name" value="Entericidin"/>
</dbReference>
<dbReference type="Pfam" id="PF08085">
    <property type="entry name" value="Entericidin"/>
    <property type="match status" value="1"/>
</dbReference>
<evidence type="ECO:0000256" key="2">
    <source>
        <dbReference type="ARBA" id="ARBA00022475"/>
    </source>
</evidence>
<evidence type="ECO:0000256" key="4">
    <source>
        <dbReference type="ARBA" id="ARBA00023136"/>
    </source>
</evidence>
<organism evidence="8 9">
    <name type="scientific">Bordetella trematum</name>
    <dbReference type="NCBI Taxonomy" id="123899"/>
    <lineage>
        <taxon>Bacteria</taxon>
        <taxon>Pseudomonadati</taxon>
        <taxon>Pseudomonadota</taxon>
        <taxon>Betaproteobacteria</taxon>
        <taxon>Burkholderiales</taxon>
        <taxon>Alcaligenaceae</taxon>
        <taxon>Bordetella</taxon>
    </lineage>
</organism>
<evidence type="ECO:0000256" key="5">
    <source>
        <dbReference type="ARBA" id="ARBA00023139"/>
    </source>
</evidence>
<evidence type="ECO:0000256" key="1">
    <source>
        <dbReference type="ARBA" id="ARBA00010296"/>
    </source>
</evidence>
<evidence type="ECO:0000256" key="6">
    <source>
        <dbReference type="ARBA" id="ARBA00023288"/>
    </source>
</evidence>
<sequence length="43" mass="4525">MKQRLFMIFALTLAVASAGCNTVSGAGKDIERGGEAIQRAADR</sequence>
<keyword evidence="6" id="KW-0449">Lipoprotein</keyword>
<dbReference type="Proteomes" id="UP000076825">
    <property type="component" value="Chromosome 1"/>
</dbReference>
<reference evidence="8 9" key="1">
    <citation type="submission" date="2016-04" db="EMBL/GenBank/DDBJ databases">
        <authorList>
            <consortium name="Pathogen Informatics"/>
        </authorList>
    </citation>
    <scope>NUCLEOTIDE SEQUENCE [LARGE SCALE GENOMIC DNA]</scope>
    <source>
        <strain evidence="8 9">H044680328</strain>
    </source>
</reference>
<keyword evidence="9" id="KW-1185">Reference proteome</keyword>
<feature type="signal peptide" evidence="7">
    <location>
        <begin position="1"/>
        <end position="18"/>
    </location>
</feature>
<accession>A0A157SUR2</accession>
<dbReference type="GO" id="GO:0016020">
    <property type="term" value="C:membrane"/>
    <property type="evidence" value="ECO:0007669"/>
    <property type="project" value="InterPro"/>
</dbReference>
<comment type="similarity">
    <text evidence="1">Belongs to the EcnA/EcnB lipoprotein family.</text>
</comment>
<dbReference type="PATRIC" id="fig|123899.6.peg.3996"/>
<dbReference type="GO" id="GO:0009636">
    <property type="term" value="P:response to toxic substance"/>
    <property type="evidence" value="ECO:0007669"/>
    <property type="project" value="InterPro"/>
</dbReference>
<evidence type="ECO:0000256" key="7">
    <source>
        <dbReference type="SAM" id="SignalP"/>
    </source>
</evidence>
<dbReference type="AlphaFoldDB" id="A0A157SUR2"/>